<name>A0A1I7JUP3_9BURK</name>
<dbReference type="Proteomes" id="UP000183656">
    <property type="component" value="Unassembled WGS sequence"/>
</dbReference>
<evidence type="ECO:0000256" key="2">
    <source>
        <dbReference type="ARBA" id="ARBA00005419"/>
    </source>
</evidence>
<dbReference type="PIRSF" id="PIRSF000903">
    <property type="entry name" value="B5n-ttraPtase_sm"/>
    <property type="match status" value="1"/>
</dbReference>
<evidence type="ECO:0000256" key="5">
    <source>
        <dbReference type="HAMAP-Rule" id="MF_00199"/>
    </source>
</evidence>
<dbReference type="InterPro" id="IPR029052">
    <property type="entry name" value="Metallo-depent_PP-like"/>
</dbReference>
<comment type="catalytic activity">
    <reaction evidence="4 5">
        <text>P(1),P(4)-bis(5'-adenosyl) tetraphosphate + H2O = 2 ADP + 2 H(+)</text>
        <dbReference type="Rhea" id="RHEA:24252"/>
        <dbReference type="ChEBI" id="CHEBI:15377"/>
        <dbReference type="ChEBI" id="CHEBI:15378"/>
        <dbReference type="ChEBI" id="CHEBI:58141"/>
        <dbReference type="ChEBI" id="CHEBI:456216"/>
        <dbReference type="EC" id="3.6.1.41"/>
    </reaction>
</comment>
<dbReference type="PANTHER" id="PTHR40942:SF4">
    <property type="entry name" value="CYTOCHROME C5"/>
    <property type="match status" value="1"/>
</dbReference>
<comment type="function">
    <text evidence="1 5">Hydrolyzes diadenosine 5',5'''-P1,P4-tetraphosphate to yield ADP.</text>
</comment>
<gene>
    <name evidence="5" type="primary">apaH</name>
    <name evidence="7" type="ORF">SAMN04489707_103129</name>
</gene>
<evidence type="ECO:0000313" key="7">
    <source>
        <dbReference type="EMBL" id="SFU88910.1"/>
    </source>
</evidence>
<organism evidence="7 8">
    <name type="scientific">Paenacidovorax caeni</name>
    <dbReference type="NCBI Taxonomy" id="343013"/>
    <lineage>
        <taxon>Bacteria</taxon>
        <taxon>Pseudomonadati</taxon>
        <taxon>Pseudomonadota</taxon>
        <taxon>Betaproteobacteria</taxon>
        <taxon>Burkholderiales</taxon>
        <taxon>Comamonadaceae</taxon>
        <taxon>Paenacidovorax</taxon>
    </lineage>
</organism>
<comment type="similarity">
    <text evidence="2 5">Belongs to the Ap4A hydrolase family.</text>
</comment>
<accession>A0A1I7JUP3</accession>
<evidence type="ECO:0000256" key="4">
    <source>
        <dbReference type="ARBA" id="ARBA00049417"/>
    </source>
</evidence>
<dbReference type="InterPro" id="IPR004617">
    <property type="entry name" value="ApaH"/>
</dbReference>
<evidence type="ECO:0000256" key="1">
    <source>
        <dbReference type="ARBA" id="ARBA00003413"/>
    </source>
</evidence>
<proteinExistence type="inferred from homology"/>
<keyword evidence="3 5" id="KW-0378">Hydrolase</keyword>
<dbReference type="GO" id="GO:0008803">
    <property type="term" value="F:bis(5'-nucleosyl)-tetraphosphatase (symmetrical) activity"/>
    <property type="evidence" value="ECO:0007669"/>
    <property type="project" value="UniProtKB-UniRule"/>
</dbReference>
<reference evidence="7 8" key="1">
    <citation type="submission" date="2016-10" db="EMBL/GenBank/DDBJ databases">
        <authorList>
            <person name="de Groot N.N."/>
        </authorList>
    </citation>
    <scope>NUCLEOTIDE SEQUENCE [LARGE SCALE GENOMIC DNA]</scope>
    <source>
        <strain evidence="7 8">R-24608</strain>
    </source>
</reference>
<dbReference type="AlphaFoldDB" id="A0A1I7JUP3"/>
<dbReference type="RefSeq" id="WP_054256805.1">
    <property type="nucleotide sequence ID" value="NZ_CYIG01000025.1"/>
</dbReference>
<dbReference type="InterPro" id="IPR004843">
    <property type="entry name" value="Calcineurin-like_PHP"/>
</dbReference>
<dbReference type="HAMAP" id="MF_00199">
    <property type="entry name" value="ApaH"/>
    <property type="match status" value="1"/>
</dbReference>
<dbReference type="NCBIfam" id="TIGR00668">
    <property type="entry name" value="apaH"/>
    <property type="match status" value="1"/>
</dbReference>
<dbReference type="OrthoDB" id="9807890at2"/>
<dbReference type="Gene3D" id="3.60.21.10">
    <property type="match status" value="1"/>
</dbReference>
<feature type="domain" description="Calcineurin-like phosphoesterase" evidence="6">
    <location>
        <begin position="3"/>
        <end position="126"/>
    </location>
</feature>
<keyword evidence="8" id="KW-1185">Reference proteome</keyword>
<dbReference type="CDD" id="cd07422">
    <property type="entry name" value="MPP_ApaH"/>
    <property type="match status" value="1"/>
</dbReference>
<evidence type="ECO:0000313" key="8">
    <source>
        <dbReference type="Proteomes" id="UP000183656"/>
    </source>
</evidence>
<dbReference type="EMBL" id="FPBX01000031">
    <property type="protein sequence ID" value="SFU88910.1"/>
    <property type="molecule type" value="Genomic_DNA"/>
</dbReference>
<evidence type="ECO:0000259" key="6">
    <source>
        <dbReference type="Pfam" id="PF00149"/>
    </source>
</evidence>
<dbReference type="EC" id="3.6.1.41" evidence="5"/>
<evidence type="ECO:0000256" key="3">
    <source>
        <dbReference type="ARBA" id="ARBA00022801"/>
    </source>
</evidence>
<dbReference type="STRING" id="343013.SAMN04489707_103129"/>
<protein>
    <recommendedName>
        <fullName evidence="5">Bis(5'-nucleosyl)-tetraphosphatase, symmetrical</fullName>
        <ecNumber evidence="5">3.6.1.41</ecNumber>
    </recommendedName>
    <alternativeName>
        <fullName evidence="5">Ap4A hydrolase</fullName>
    </alternativeName>
    <alternativeName>
        <fullName evidence="5">Diadenosine 5',5'''-P1,P4-tetraphosphate pyrophosphohydrolase</fullName>
    </alternativeName>
    <alternativeName>
        <fullName evidence="5">Diadenosine tetraphosphatase</fullName>
    </alternativeName>
</protein>
<dbReference type="SUPFAM" id="SSF56300">
    <property type="entry name" value="Metallo-dependent phosphatases"/>
    <property type="match status" value="1"/>
</dbReference>
<dbReference type="Pfam" id="PF00149">
    <property type="entry name" value="Metallophos"/>
    <property type="match status" value="1"/>
</dbReference>
<sequence>MALYCIGDIQGCSDALERLLAHIGFSPSRDTVYLLGDLVNRGPDSAAVLRRCMRLDGALRPLLGNHDLHLLAAAHGTRRASRRDTLTSVLDAPDRNTLLDWLCQQPLARAHQHAGERLLMVHAGLLPAWSADDTLALAEEVQAVLRGPGLPQFLQAMYGNQPDRWHDGLQGMERLRVIVNALTRLRFCSPAGVMDFDSTESAAQAPAGLLPWFDVPGRRSADTLVAFGHWSTLGWLNRPHLLALDTGCVWGGCLSAVRFGATLAERELCQVQCPQAQQPG</sequence>
<dbReference type="NCBIfam" id="NF001204">
    <property type="entry name" value="PRK00166.1"/>
    <property type="match status" value="1"/>
</dbReference>
<dbReference type="PANTHER" id="PTHR40942">
    <property type="match status" value="1"/>
</dbReference>